<accession>A0A0H4X3I8</accession>
<dbReference type="PANTHER" id="PTHR10134">
    <property type="entry name" value="CYTOCHROME B-C1 COMPLEX SUBUNIT RIESKE, MITOCHONDRIAL"/>
    <property type="match status" value="1"/>
</dbReference>
<dbReference type="eggNOG" id="COG0723">
    <property type="taxonomic scope" value="Bacteria"/>
</dbReference>
<dbReference type="InterPro" id="IPR036922">
    <property type="entry name" value="Rieske_2Fe-2S_sf"/>
</dbReference>
<dbReference type="OrthoDB" id="9767869at2"/>
<dbReference type="InterPro" id="IPR005805">
    <property type="entry name" value="Rieske_Fe-S_prot_C"/>
</dbReference>
<dbReference type="PROSITE" id="PS51296">
    <property type="entry name" value="RIESKE"/>
    <property type="match status" value="2"/>
</dbReference>
<dbReference type="STRING" id="1297742.A176_007143"/>
<dbReference type="CDD" id="cd03467">
    <property type="entry name" value="Rieske"/>
    <property type="match status" value="1"/>
</dbReference>
<keyword evidence="3" id="KW-0408">Iron</keyword>
<dbReference type="GO" id="GO:0046872">
    <property type="term" value="F:metal ion binding"/>
    <property type="evidence" value="ECO:0007669"/>
    <property type="project" value="UniProtKB-KW"/>
</dbReference>
<evidence type="ECO:0000313" key="9">
    <source>
        <dbReference type="Proteomes" id="UP000009026"/>
    </source>
</evidence>
<comment type="cofactor">
    <cofactor evidence="6">
        <name>[2Fe-2S] cluster</name>
        <dbReference type="ChEBI" id="CHEBI:190135"/>
    </cofactor>
</comment>
<proteinExistence type="predicted"/>
<dbReference type="EMBL" id="CP012109">
    <property type="protein sequence ID" value="AKQ70231.1"/>
    <property type="molecule type" value="Genomic_DNA"/>
</dbReference>
<keyword evidence="1" id="KW-0001">2Fe-2S</keyword>
<sequence length="273" mass="28436">MSSTRRGFLKGILGTGAAGAAASTLPGCAPDIDPAPVTDISASAQGTVDILVSRYPDLEPVGGALTVRVPGTETVPLLVVHSKDDGAPDDFSVLSSICTHVGCPLGYDGKDVICPCHLSRFNARDGAVLQRPATVALQTFSSEYNVNTGVLRINLRAGQSDFPPAVAGEVVLPLSQFPALRDVGGSVTGVPDGYGRRIFVFRMQDGSLSAVDSICTHLNCEVEHRTQEADLFCACHASIFTLDGAVTQGPATRPLKRFTVSETPDSVVLTGVA</sequence>
<evidence type="ECO:0000256" key="6">
    <source>
        <dbReference type="ARBA" id="ARBA00034078"/>
    </source>
</evidence>
<dbReference type="AlphaFoldDB" id="A0A0H4X3I8"/>
<name>A0A0H4X3I8_9BACT</name>
<dbReference type="Proteomes" id="UP000009026">
    <property type="component" value="Chromosome"/>
</dbReference>
<gene>
    <name evidence="8" type="ORF">A176_007143</name>
</gene>
<dbReference type="GO" id="GO:0051537">
    <property type="term" value="F:2 iron, 2 sulfur cluster binding"/>
    <property type="evidence" value="ECO:0007669"/>
    <property type="project" value="UniProtKB-KW"/>
</dbReference>
<keyword evidence="5" id="KW-1015">Disulfide bond</keyword>
<evidence type="ECO:0000256" key="3">
    <source>
        <dbReference type="ARBA" id="ARBA00023004"/>
    </source>
</evidence>
<dbReference type="Gene3D" id="2.102.10.10">
    <property type="entry name" value="Rieske [2Fe-2S] iron-sulphur domain"/>
    <property type="match status" value="2"/>
</dbReference>
<feature type="domain" description="Rieske" evidence="7">
    <location>
        <begin position="195"/>
        <end position="269"/>
    </location>
</feature>
<dbReference type="NCBIfam" id="TIGR01409">
    <property type="entry name" value="TAT_signal_seq"/>
    <property type="match status" value="1"/>
</dbReference>
<dbReference type="InterPro" id="IPR006311">
    <property type="entry name" value="TAT_signal"/>
</dbReference>
<dbReference type="PROSITE" id="PS51318">
    <property type="entry name" value="TAT"/>
    <property type="match status" value="1"/>
</dbReference>
<keyword evidence="9" id="KW-1185">Reference proteome</keyword>
<dbReference type="Pfam" id="PF00355">
    <property type="entry name" value="Rieske"/>
    <property type="match status" value="2"/>
</dbReference>
<evidence type="ECO:0000256" key="2">
    <source>
        <dbReference type="ARBA" id="ARBA00022723"/>
    </source>
</evidence>
<dbReference type="InterPro" id="IPR017941">
    <property type="entry name" value="Rieske_2Fe-2S"/>
</dbReference>
<keyword evidence="2" id="KW-0479">Metal-binding</keyword>
<dbReference type="RefSeq" id="WP_002638146.1">
    <property type="nucleotide sequence ID" value="NZ_CP012109.1"/>
</dbReference>
<evidence type="ECO:0000256" key="4">
    <source>
        <dbReference type="ARBA" id="ARBA00023014"/>
    </source>
</evidence>
<dbReference type="PATRIC" id="fig|1297742.4.peg.7261"/>
<evidence type="ECO:0000256" key="1">
    <source>
        <dbReference type="ARBA" id="ARBA00022714"/>
    </source>
</evidence>
<evidence type="ECO:0000313" key="8">
    <source>
        <dbReference type="EMBL" id="AKQ70231.1"/>
    </source>
</evidence>
<reference evidence="8 9" key="1">
    <citation type="journal article" date="2016" name="PLoS ONE">
        <title>Complete Genome Sequence and Comparative Genomics of a Novel Myxobacterium Myxococcus hansupus.</title>
        <authorList>
            <person name="Sharma G."/>
            <person name="Narwani T."/>
            <person name="Subramanian S."/>
        </authorList>
    </citation>
    <scope>NUCLEOTIDE SEQUENCE [LARGE SCALE GENOMIC DNA]</scope>
    <source>
        <strain evidence="9">mixupus</strain>
    </source>
</reference>
<dbReference type="PRINTS" id="PR00162">
    <property type="entry name" value="RIESKE"/>
</dbReference>
<organism evidence="8 9">
    <name type="scientific">Pseudomyxococcus hansupus</name>
    <dbReference type="NCBI Taxonomy" id="1297742"/>
    <lineage>
        <taxon>Bacteria</taxon>
        <taxon>Pseudomonadati</taxon>
        <taxon>Myxococcota</taxon>
        <taxon>Myxococcia</taxon>
        <taxon>Myxococcales</taxon>
        <taxon>Cystobacterineae</taxon>
        <taxon>Myxococcaceae</taxon>
        <taxon>Pseudomyxococcus</taxon>
    </lineage>
</organism>
<protein>
    <submittedName>
        <fullName evidence="8">Iron-sulfur cluster-binding protein, Rieske family</fullName>
    </submittedName>
</protein>
<dbReference type="InterPro" id="IPR014349">
    <property type="entry name" value="Rieske_Fe-S_prot"/>
</dbReference>
<keyword evidence="4" id="KW-0411">Iron-sulfur</keyword>
<feature type="domain" description="Rieske" evidence="7">
    <location>
        <begin position="50"/>
        <end position="151"/>
    </location>
</feature>
<evidence type="ECO:0000259" key="7">
    <source>
        <dbReference type="PROSITE" id="PS51296"/>
    </source>
</evidence>
<evidence type="ECO:0000256" key="5">
    <source>
        <dbReference type="ARBA" id="ARBA00023157"/>
    </source>
</evidence>
<dbReference type="InterPro" id="IPR019546">
    <property type="entry name" value="TAT_signal_bac_arc"/>
</dbReference>
<dbReference type="KEGG" id="mym:A176_007143"/>
<dbReference type="GO" id="GO:0016020">
    <property type="term" value="C:membrane"/>
    <property type="evidence" value="ECO:0007669"/>
    <property type="project" value="InterPro"/>
</dbReference>
<dbReference type="SUPFAM" id="SSF50022">
    <property type="entry name" value="ISP domain"/>
    <property type="match status" value="2"/>
</dbReference>